<reference evidence="2" key="1">
    <citation type="submission" date="2021-07" db="EMBL/GenBank/DDBJ databases">
        <title>Elsinoe batatas strain:CRI-CJ2 Genome sequencing and assembly.</title>
        <authorList>
            <person name="Huang L."/>
        </authorList>
    </citation>
    <scope>NUCLEOTIDE SEQUENCE</scope>
    <source>
        <strain evidence="2">CRI-CJ2</strain>
    </source>
</reference>
<feature type="region of interest" description="Disordered" evidence="1">
    <location>
        <begin position="168"/>
        <end position="203"/>
    </location>
</feature>
<evidence type="ECO:0000313" key="2">
    <source>
        <dbReference type="EMBL" id="KAG8625534.1"/>
    </source>
</evidence>
<gene>
    <name evidence="2" type="ORF">KVT40_007285</name>
</gene>
<evidence type="ECO:0000256" key="1">
    <source>
        <dbReference type="SAM" id="MobiDB-lite"/>
    </source>
</evidence>
<keyword evidence="3" id="KW-1185">Reference proteome</keyword>
<evidence type="ECO:0000313" key="3">
    <source>
        <dbReference type="Proteomes" id="UP000809789"/>
    </source>
</evidence>
<dbReference type="EMBL" id="JAESVG020000008">
    <property type="protein sequence ID" value="KAG8625534.1"/>
    <property type="molecule type" value="Genomic_DNA"/>
</dbReference>
<name>A0A8K0KX24_9PEZI</name>
<protein>
    <submittedName>
        <fullName evidence="2">Uncharacterized protein</fullName>
    </submittedName>
</protein>
<accession>A0A8K0KX24</accession>
<sequence length="264" mass="28122">MASSTSTVPSTITNCHDDIAQMTTGEKMRVEEAGRQPYQILHVIGNGEGRWGKTAYDPLIASTRIRRGSVLPTAAELQGNDSSVKGILIGLIIADQPEKYSTRGVGQSHGALVKLRAEREARGILDRASSILPVVYPVTAEIDKTRKLFAVTNVTSAGIQAVIQDAVAPDSVDQGGPDTITDDDDTLTTQSEPAAHDGSITPATRKAGSAISALYDVVVTNPTQSSISAMRQILERVMPDAHFASTTSDDGLSNFFDFKRPLTL</sequence>
<dbReference type="Proteomes" id="UP000809789">
    <property type="component" value="Unassembled WGS sequence"/>
</dbReference>
<dbReference type="AlphaFoldDB" id="A0A8K0KX24"/>
<comment type="caution">
    <text evidence="2">The sequence shown here is derived from an EMBL/GenBank/DDBJ whole genome shotgun (WGS) entry which is preliminary data.</text>
</comment>
<dbReference type="OrthoDB" id="3791994at2759"/>
<organism evidence="2 3">
    <name type="scientific">Elsinoe batatas</name>
    <dbReference type="NCBI Taxonomy" id="2601811"/>
    <lineage>
        <taxon>Eukaryota</taxon>
        <taxon>Fungi</taxon>
        <taxon>Dikarya</taxon>
        <taxon>Ascomycota</taxon>
        <taxon>Pezizomycotina</taxon>
        <taxon>Dothideomycetes</taxon>
        <taxon>Dothideomycetidae</taxon>
        <taxon>Myriangiales</taxon>
        <taxon>Elsinoaceae</taxon>
        <taxon>Elsinoe</taxon>
    </lineage>
</organism>
<proteinExistence type="predicted"/>